<keyword evidence="3" id="KW-1185">Reference proteome</keyword>
<dbReference type="EMBL" id="JARKIF010000022">
    <property type="protein sequence ID" value="KAJ7616521.1"/>
    <property type="molecule type" value="Genomic_DNA"/>
</dbReference>
<feature type="region of interest" description="Disordered" evidence="1">
    <location>
        <begin position="64"/>
        <end position="83"/>
    </location>
</feature>
<comment type="caution">
    <text evidence="2">The sequence shown here is derived from an EMBL/GenBank/DDBJ whole genome shotgun (WGS) entry which is preliminary data.</text>
</comment>
<feature type="compositionally biased region" description="Acidic residues" evidence="1">
    <location>
        <begin position="66"/>
        <end position="82"/>
    </location>
</feature>
<proteinExistence type="predicted"/>
<reference evidence="2" key="1">
    <citation type="submission" date="2023-03" db="EMBL/GenBank/DDBJ databases">
        <title>Massive genome expansion in bonnet fungi (Mycena s.s.) driven by repeated elements and novel gene families across ecological guilds.</title>
        <authorList>
            <consortium name="Lawrence Berkeley National Laboratory"/>
            <person name="Harder C.B."/>
            <person name="Miyauchi S."/>
            <person name="Viragh M."/>
            <person name="Kuo A."/>
            <person name="Thoen E."/>
            <person name="Andreopoulos B."/>
            <person name="Lu D."/>
            <person name="Skrede I."/>
            <person name="Drula E."/>
            <person name="Henrissat B."/>
            <person name="Morin E."/>
            <person name="Kohler A."/>
            <person name="Barry K."/>
            <person name="LaButti K."/>
            <person name="Morin E."/>
            <person name="Salamov A."/>
            <person name="Lipzen A."/>
            <person name="Mereny Z."/>
            <person name="Hegedus B."/>
            <person name="Baldrian P."/>
            <person name="Stursova M."/>
            <person name="Weitz H."/>
            <person name="Taylor A."/>
            <person name="Grigoriev I.V."/>
            <person name="Nagy L.G."/>
            <person name="Martin F."/>
            <person name="Kauserud H."/>
        </authorList>
    </citation>
    <scope>NUCLEOTIDE SEQUENCE</scope>
    <source>
        <strain evidence="2">9284</strain>
    </source>
</reference>
<dbReference type="Proteomes" id="UP001221142">
    <property type="component" value="Unassembled WGS sequence"/>
</dbReference>
<gene>
    <name evidence="2" type="ORF">FB45DRAFT_1063953</name>
</gene>
<evidence type="ECO:0000313" key="3">
    <source>
        <dbReference type="Proteomes" id="UP001221142"/>
    </source>
</evidence>
<protein>
    <recommendedName>
        <fullName evidence="4">F-box domain-containing protein</fullName>
    </recommendedName>
</protein>
<organism evidence="2 3">
    <name type="scientific">Roridomyces roridus</name>
    <dbReference type="NCBI Taxonomy" id="1738132"/>
    <lineage>
        <taxon>Eukaryota</taxon>
        <taxon>Fungi</taxon>
        <taxon>Dikarya</taxon>
        <taxon>Basidiomycota</taxon>
        <taxon>Agaricomycotina</taxon>
        <taxon>Agaricomycetes</taxon>
        <taxon>Agaricomycetidae</taxon>
        <taxon>Agaricales</taxon>
        <taxon>Marasmiineae</taxon>
        <taxon>Mycenaceae</taxon>
        <taxon>Roridomyces</taxon>
    </lineage>
</organism>
<accession>A0AAD7BBP1</accession>
<name>A0AAD7BBP1_9AGAR</name>
<sequence length="171" mass="20065">MHRALAIPEIVRIVSQYTIQKSLPALAGTCRAFCDPALDLLWEEQEMLGNLLRCMPDDLWKHRKDEEDEDEDEDEDEEDEDGMPCLLRPIVPADWDRVLFYNHRVKSFSFDMDEDLQYNFSSTSVLDILRMSFPGSILFPNLRSLQWWSGPKPMHYILLFVAPRLQDLMLT</sequence>
<evidence type="ECO:0000313" key="2">
    <source>
        <dbReference type="EMBL" id="KAJ7616521.1"/>
    </source>
</evidence>
<dbReference type="AlphaFoldDB" id="A0AAD7BBP1"/>
<evidence type="ECO:0000256" key="1">
    <source>
        <dbReference type="SAM" id="MobiDB-lite"/>
    </source>
</evidence>
<evidence type="ECO:0008006" key="4">
    <source>
        <dbReference type="Google" id="ProtNLM"/>
    </source>
</evidence>